<dbReference type="GO" id="GO:0016987">
    <property type="term" value="F:sigma factor activity"/>
    <property type="evidence" value="ECO:0007669"/>
    <property type="project" value="UniProtKB-KW"/>
</dbReference>
<dbReference type="InterPro" id="IPR039425">
    <property type="entry name" value="RNA_pol_sigma-70-like"/>
</dbReference>
<dbReference type="InterPro" id="IPR014284">
    <property type="entry name" value="RNA_pol_sigma-70_dom"/>
</dbReference>
<dbReference type="Gene3D" id="1.10.1740.10">
    <property type="match status" value="1"/>
</dbReference>
<evidence type="ECO:0000259" key="6">
    <source>
        <dbReference type="Pfam" id="PF08281"/>
    </source>
</evidence>
<dbReference type="InterPro" id="IPR013249">
    <property type="entry name" value="RNA_pol_sigma70_r4_t2"/>
</dbReference>
<dbReference type="InterPro" id="IPR007627">
    <property type="entry name" value="RNA_pol_sigma70_r2"/>
</dbReference>
<comment type="similarity">
    <text evidence="1">Belongs to the sigma-70 factor family. ECF subfamily.</text>
</comment>
<dbReference type="GO" id="GO:0006352">
    <property type="term" value="P:DNA-templated transcription initiation"/>
    <property type="evidence" value="ECO:0007669"/>
    <property type="project" value="InterPro"/>
</dbReference>
<dbReference type="RefSeq" id="WP_112746132.1">
    <property type="nucleotide sequence ID" value="NZ_QMFY01000002.1"/>
</dbReference>
<organism evidence="7 8">
    <name type="scientific">Pseudochryseolinea flava</name>
    <dbReference type="NCBI Taxonomy" id="2059302"/>
    <lineage>
        <taxon>Bacteria</taxon>
        <taxon>Pseudomonadati</taxon>
        <taxon>Bacteroidota</taxon>
        <taxon>Cytophagia</taxon>
        <taxon>Cytophagales</taxon>
        <taxon>Fulvivirgaceae</taxon>
        <taxon>Pseudochryseolinea</taxon>
    </lineage>
</organism>
<dbReference type="EMBL" id="QMFY01000002">
    <property type="protein sequence ID" value="RAW02309.1"/>
    <property type="molecule type" value="Genomic_DNA"/>
</dbReference>
<dbReference type="Proteomes" id="UP000251889">
    <property type="component" value="Unassembled WGS sequence"/>
</dbReference>
<keyword evidence="4" id="KW-0804">Transcription</keyword>
<name>A0A364Y608_9BACT</name>
<reference evidence="7 8" key="1">
    <citation type="submission" date="2018-06" db="EMBL/GenBank/DDBJ databases">
        <title>Chryseolinea flavus sp. nov., a member of the phylum Bacteroidetes isolated from soil.</title>
        <authorList>
            <person name="Li Y."/>
            <person name="Wang J."/>
        </authorList>
    </citation>
    <scope>NUCLEOTIDE SEQUENCE [LARGE SCALE GENOMIC DNA]</scope>
    <source>
        <strain evidence="7 8">SDU1-6</strain>
    </source>
</reference>
<evidence type="ECO:0000259" key="5">
    <source>
        <dbReference type="Pfam" id="PF04542"/>
    </source>
</evidence>
<dbReference type="PANTHER" id="PTHR43133:SF45">
    <property type="entry name" value="RNA POLYMERASE ECF-TYPE SIGMA FACTOR"/>
    <property type="match status" value="1"/>
</dbReference>
<dbReference type="GO" id="GO:0003677">
    <property type="term" value="F:DNA binding"/>
    <property type="evidence" value="ECO:0007669"/>
    <property type="project" value="InterPro"/>
</dbReference>
<keyword evidence="3" id="KW-0731">Sigma factor</keyword>
<dbReference type="NCBIfam" id="TIGR02937">
    <property type="entry name" value="sigma70-ECF"/>
    <property type="match status" value="1"/>
</dbReference>
<gene>
    <name evidence="7" type="ORF">DQQ10_07180</name>
</gene>
<evidence type="ECO:0000313" key="7">
    <source>
        <dbReference type="EMBL" id="RAW02309.1"/>
    </source>
</evidence>
<evidence type="ECO:0000256" key="3">
    <source>
        <dbReference type="ARBA" id="ARBA00023082"/>
    </source>
</evidence>
<feature type="domain" description="RNA polymerase sigma-70 region 2" evidence="5">
    <location>
        <begin position="15"/>
        <end position="80"/>
    </location>
</feature>
<evidence type="ECO:0000256" key="2">
    <source>
        <dbReference type="ARBA" id="ARBA00023015"/>
    </source>
</evidence>
<evidence type="ECO:0000256" key="1">
    <source>
        <dbReference type="ARBA" id="ARBA00010641"/>
    </source>
</evidence>
<evidence type="ECO:0000313" key="8">
    <source>
        <dbReference type="Proteomes" id="UP000251889"/>
    </source>
</evidence>
<dbReference type="SUPFAM" id="SSF88659">
    <property type="entry name" value="Sigma3 and sigma4 domains of RNA polymerase sigma factors"/>
    <property type="match status" value="1"/>
</dbReference>
<dbReference type="InterPro" id="IPR013325">
    <property type="entry name" value="RNA_pol_sigma_r2"/>
</dbReference>
<keyword evidence="8" id="KW-1185">Reference proteome</keyword>
<keyword evidence="2" id="KW-0805">Transcription regulation</keyword>
<evidence type="ECO:0000256" key="4">
    <source>
        <dbReference type="ARBA" id="ARBA00023163"/>
    </source>
</evidence>
<comment type="caution">
    <text evidence="7">The sequence shown here is derived from an EMBL/GenBank/DDBJ whole genome shotgun (WGS) entry which is preliminary data.</text>
</comment>
<sequence>MNHTNEKDRFIAILRENKGILLKVIRSYCKNAEDWRDLEQEIVIQLWKSLRSYNQQCKLSTWIYRVALNVAISHYRKTKKQSNHASLDEAIFIVAEDDVSEYHSRRDFLYNFINTLDEMNKALIILHLEDHSHKEISDILGISEGNVATKINRIKNKCRNAIQHNYDYTRSN</sequence>
<dbReference type="PANTHER" id="PTHR43133">
    <property type="entry name" value="RNA POLYMERASE ECF-TYPE SIGMA FACTO"/>
    <property type="match status" value="1"/>
</dbReference>
<dbReference type="AlphaFoldDB" id="A0A364Y608"/>
<dbReference type="InterPro" id="IPR036388">
    <property type="entry name" value="WH-like_DNA-bd_sf"/>
</dbReference>
<proteinExistence type="inferred from homology"/>
<dbReference type="Pfam" id="PF08281">
    <property type="entry name" value="Sigma70_r4_2"/>
    <property type="match status" value="1"/>
</dbReference>
<dbReference type="InterPro" id="IPR013324">
    <property type="entry name" value="RNA_pol_sigma_r3/r4-like"/>
</dbReference>
<dbReference type="OrthoDB" id="9780326at2"/>
<dbReference type="Pfam" id="PF04542">
    <property type="entry name" value="Sigma70_r2"/>
    <property type="match status" value="1"/>
</dbReference>
<feature type="domain" description="RNA polymerase sigma factor 70 region 4 type 2" evidence="6">
    <location>
        <begin position="110"/>
        <end position="158"/>
    </location>
</feature>
<dbReference type="SUPFAM" id="SSF88946">
    <property type="entry name" value="Sigma2 domain of RNA polymerase sigma factors"/>
    <property type="match status" value="1"/>
</dbReference>
<accession>A0A364Y608</accession>
<protein>
    <submittedName>
        <fullName evidence="7">RNA polymerase subunit sigma-70</fullName>
    </submittedName>
</protein>
<dbReference type="Gene3D" id="1.10.10.10">
    <property type="entry name" value="Winged helix-like DNA-binding domain superfamily/Winged helix DNA-binding domain"/>
    <property type="match status" value="1"/>
</dbReference>